<organism evidence="2 3">
    <name type="scientific">Obba rivulosa</name>
    <dbReference type="NCBI Taxonomy" id="1052685"/>
    <lineage>
        <taxon>Eukaryota</taxon>
        <taxon>Fungi</taxon>
        <taxon>Dikarya</taxon>
        <taxon>Basidiomycota</taxon>
        <taxon>Agaricomycotina</taxon>
        <taxon>Agaricomycetes</taxon>
        <taxon>Polyporales</taxon>
        <taxon>Gelatoporiaceae</taxon>
        <taxon>Obba</taxon>
    </lineage>
</organism>
<protein>
    <submittedName>
        <fullName evidence="2">Uncharacterized protein</fullName>
    </submittedName>
</protein>
<keyword evidence="1" id="KW-0812">Transmembrane</keyword>
<proteinExistence type="predicted"/>
<keyword evidence="3" id="KW-1185">Reference proteome</keyword>
<evidence type="ECO:0000313" key="3">
    <source>
        <dbReference type="Proteomes" id="UP000250043"/>
    </source>
</evidence>
<feature type="transmembrane region" description="Helical" evidence="1">
    <location>
        <begin position="20"/>
        <end position="49"/>
    </location>
</feature>
<sequence>MRPQTKLYEHPDLKADEADLTLVSTICFVLGMAIMGAIFVLSVSCLIFWDDCKSTYAYYGARPHLLSVQQAILRG</sequence>
<dbReference type="Proteomes" id="UP000250043">
    <property type="component" value="Unassembled WGS sequence"/>
</dbReference>
<dbReference type="EMBL" id="KV722335">
    <property type="protein sequence ID" value="OCH95656.1"/>
    <property type="molecule type" value="Genomic_DNA"/>
</dbReference>
<accession>A0A8E2DU15</accession>
<evidence type="ECO:0000256" key="1">
    <source>
        <dbReference type="SAM" id="Phobius"/>
    </source>
</evidence>
<keyword evidence="1" id="KW-0472">Membrane</keyword>
<gene>
    <name evidence="2" type="ORF">OBBRIDRAFT_788207</name>
</gene>
<dbReference type="OrthoDB" id="2771214at2759"/>
<name>A0A8E2DU15_9APHY</name>
<reference evidence="2 3" key="1">
    <citation type="submission" date="2016-07" db="EMBL/GenBank/DDBJ databases">
        <title>Draft genome of the white-rot fungus Obba rivulosa 3A-2.</title>
        <authorList>
            <consortium name="DOE Joint Genome Institute"/>
            <person name="Miettinen O."/>
            <person name="Riley R."/>
            <person name="Acob R."/>
            <person name="Barry K."/>
            <person name="Cullen D."/>
            <person name="De Vries R."/>
            <person name="Hainaut M."/>
            <person name="Hatakka A."/>
            <person name="Henrissat B."/>
            <person name="Hilden K."/>
            <person name="Kuo R."/>
            <person name="Labutti K."/>
            <person name="Lipzen A."/>
            <person name="Makela M.R."/>
            <person name="Sandor L."/>
            <person name="Spatafora J.W."/>
            <person name="Grigoriev I.V."/>
            <person name="Hibbett D.S."/>
        </authorList>
    </citation>
    <scope>NUCLEOTIDE SEQUENCE [LARGE SCALE GENOMIC DNA]</scope>
    <source>
        <strain evidence="2 3">3A-2</strain>
    </source>
</reference>
<keyword evidence="1" id="KW-1133">Transmembrane helix</keyword>
<dbReference type="AlphaFoldDB" id="A0A8E2DU15"/>
<evidence type="ECO:0000313" key="2">
    <source>
        <dbReference type="EMBL" id="OCH95656.1"/>
    </source>
</evidence>